<evidence type="ECO:0000313" key="2">
    <source>
        <dbReference type="Proteomes" id="UP000005326"/>
    </source>
</evidence>
<reference evidence="1" key="1">
    <citation type="submission" date="2007-10" db="EMBL/GenBank/DDBJ databases">
        <authorList>
            <person name="Fulton L."/>
            <person name="Clifton S."/>
            <person name="Fulton B."/>
            <person name="Xu J."/>
            <person name="Minx P."/>
            <person name="Pepin K.H."/>
            <person name="Johnson M."/>
            <person name="Thiruvilangam P."/>
            <person name="Bhonagiri V."/>
            <person name="Nash W.E."/>
            <person name="Mardis E.R."/>
            <person name="Wilson R.K."/>
        </authorList>
    </citation>
    <scope>NUCLEOTIDE SEQUENCE [LARGE SCALE GENOMIC DNA]</scope>
    <source>
        <strain evidence="1">DSM 15702</strain>
    </source>
</reference>
<comment type="caution">
    <text evidence="1">The sequence shown here is derived from an EMBL/GenBank/DDBJ whole genome shotgun (WGS) entry which is preliminary data.</text>
</comment>
<reference evidence="1" key="2">
    <citation type="submission" date="2014-06" db="EMBL/GenBank/DDBJ databases">
        <title>Draft genome sequence of Eubacterium siraeum (DSM 15702).</title>
        <authorList>
            <person name="Sudarsanam P."/>
            <person name="Ley R."/>
            <person name="Guruge J."/>
            <person name="Turnbaugh P.J."/>
            <person name="Mahowald M."/>
            <person name="Liep D."/>
            <person name="Gordon J."/>
        </authorList>
    </citation>
    <scope>NUCLEOTIDE SEQUENCE</scope>
    <source>
        <strain evidence="1">DSM 15702</strain>
    </source>
</reference>
<dbReference type="EMBL" id="ABCA03000038">
    <property type="protein sequence ID" value="EDS01370.1"/>
    <property type="molecule type" value="Genomic_DNA"/>
</dbReference>
<proteinExistence type="predicted"/>
<dbReference type="AlphaFoldDB" id="B0MLM6"/>
<dbReference type="Proteomes" id="UP000005326">
    <property type="component" value="Unassembled WGS sequence"/>
</dbReference>
<keyword evidence="2" id="KW-1185">Reference proteome</keyword>
<accession>B0MLM6</accession>
<name>B0MLM6_9FIRM</name>
<evidence type="ECO:0000313" key="1">
    <source>
        <dbReference type="EMBL" id="EDS01370.1"/>
    </source>
</evidence>
<organism evidence="1 2">
    <name type="scientific">[Eubacterium] siraeum DSM 15702</name>
    <dbReference type="NCBI Taxonomy" id="428128"/>
    <lineage>
        <taxon>Bacteria</taxon>
        <taxon>Bacillati</taxon>
        <taxon>Bacillota</taxon>
        <taxon>Clostridia</taxon>
        <taxon>Eubacteriales</taxon>
        <taxon>Oscillospiraceae</taxon>
        <taxon>Oscillospiraceae incertae sedis</taxon>
    </lineage>
</organism>
<protein>
    <submittedName>
        <fullName evidence="1">Uncharacterized protein</fullName>
    </submittedName>
</protein>
<gene>
    <name evidence="1" type="ORF">EUBSIR_00724</name>
</gene>
<sequence>MVPLSALQPQADIITAAHKIREMMRFFIFLFHFHFRLPAVNVIRQGLYSIAI</sequence>